<keyword evidence="5 8" id="KW-1133">Transmembrane helix</keyword>
<dbReference type="Pfam" id="PF20154">
    <property type="entry name" value="LNT_N"/>
    <property type="match status" value="1"/>
</dbReference>
<keyword evidence="11" id="KW-1185">Reference proteome</keyword>
<feature type="transmembrane region" description="Helical" evidence="8">
    <location>
        <begin position="110"/>
        <end position="131"/>
    </location>
</feature>
<keyword evidence="4 8" id="KW-0812">Transmembrane</keyword>
<evidence type="ECO:0000256" key="3">
    <source>
        <dbReference type="ARBA" id="ARBA00022679"/>
    </source>
</evidence>
<evidence type="ECO:0000256" key="8">
    <source>
        <dbReference type="HAMAP-Rule" id="MF_01148"/>
    </source>
</evidence>
<feature type="transmembrane region" description="Helical" evidence="8">
    <location>
        <begin position="175"/>
        <end position="199"/>
    </location>
</feature>
<evidence type="ECO:0000256" key="5">
    <source>
        <dbReference type="ARBA" id="ARBA00022989"/>
    </source>
</evidence>
<evidence type="ECO:0000259" key="9">
    <source>
        <dbReference type="PROSITE" id="PS50263"/>
    </source>
</evidence>
<comment type="similarity">
    <text evidence="8">Belongs to the CN hydrolase family. Apolipoprotein N-acyltransferase subfamily.</text>
</comment>
<dbReference type="GO" id="GO:0005886">
    <property type="term" value="C:plasma membrane"/>
    <property type="evidence" value="ECO:0007669"/>
    <property type="project" value="UniProtKB-SubCell"/>
</dbReference>
<dbReference type="PANTHER" id="PTHR38686">
    <property type="entry name" value="APOLIPOPROTEIN N-ACYLTRANSFERASE"/>
    <property type="match status" value="1"/>
</dbReference>
<dbReference type="Pfam" id="PF00795">
    <property type="entry name" value="CN_hydrolase"/>
    <property type="match status" value="1"/>
</dbReference>
<comment type="subcellular location">
    <subcellularLocation>
        <location evidence="1 8">Cell membrane</location>
        <topology evidence="1 8">Multi-pass membrane protein</topology>
    </subcellularLocation>
</comment>
<dbReference type="InterPro" id="IPR004563">
    <property type="entry name" value="Apolipo_AcylTrfase"/>
</dbReference>
<dbReference type="InterPro" id="IPR036526">
    <property type="entry name" value="C-N_Hydrolase_sf"/>
</dbReference>
<comment type="catalytic activity">
    <reaction evidence="8">
        <text>N-terminal S-1,2-diacyl-sn-glyceryl-L-cysteinyl-[lipoprotein] + a glycerophospholipid = N-acyl-S-1,2-diacyl-sn-glyceryl-L-cysteinyl-[lipoprotein] + a 2-acyl-sn-glycero-3-phospholipid + H(+)</text>
        <dbReference type="Rhea" id="RHEA:48228"/>
        <dbReference type="Rhea" id="RHEA-COMP:14681"/>
        <dbReference type="Rhea" id="RHEA-COMP:14684"/>
        <dbReference type="ChEBI" id="CHEBI:15378"/>
        <dbReference type="ChEBI" id="CHEBI:136912"/>
        <dbReference type="ChEBI" id="CHEBI:140656"/>
        <dbReference type="ChEBI" id="CHEBI:140657"/>
        <dbReference type="ChEBI" id="CHEBI:140660"/>
        <dbReference type="EC" id="2.3.1.269"/>
    </reaction>
</comment>
<feature type="transmembrane region" description="Helical" evidence="8">
    <location>
        <begin position="77"/>
        <end position="98"/>
    </location>
</feature>
<comment type="caution">
    <text evidence="10">The sequence shown here is derived from an EMBL/GenBank/DDBJ whole genome shotgun (WGS) entry which is preliminary data.</text>
</comment>
<evidence type="ECO:0000256" key="2">
    <source>
        <dbReference type="ARBA" id="ARBA00022475"/>
    </source>
</evidence>
<evidence type="ECO:0000256" key="4">
    <source>
        <dbReference type="ARBA" id="ARBA00022692"/>
    </source>
</evidence>
<organism evidence="10 11">
    <name type="scientific">Pseudonocardia autotrophica</name>
    <name type="common">Amycolata autotrophica</name>
    <name type="synonym">Nocardia autotrophica</name>
    <dbReference type="NCBI Taxonomy" id="2074"/>
    <lineage>
        <taxon>Bacteria</taxon>
        <taxon>Bacillati</taxon>
        <taxon>Actinomycetota</taxon>
        <taxon>Actinomycetes</taxon>
        <taxon>Pseudonocardiales</taxon>
        <taxon>Pseudonocardiaceae</taxon>
        <taxon>Pseudonocardia</taxon>
    </lineage>
</organism>
<dbReference type="GO" id="GO:0016410">
    <property type="term" value="F:N-acyltransferase activity"/>
    <property type="evidence" value="ECO:0007669"/>
    <property type="project" value="UniProtKB-UniRule"/>
</dbReference>
<dbReference type="HAMAP" id="MF_01148">
    <property type="entry name" value="Lnt"/>
    <property type="match status" value="1"/>
</dbReference>
<keyword evidence="3 8" id="KW-0808">Transferase</keyword>
<dbReference type="EC" id="2.3.1.269" evidence="8"/>
<evidence type="ECO:0000313" key="11">
    <source>
        <dbReference type="Proteomes" id="UP000194360"/>
    </source>
</evidence>
<feature type="transmembrane region" description="Helical" evidence="8">
    <location>
        <begin position="54"/>
        <end position="70"/>
    </location>
</feature>
<feature type="domain" description="CN hydrolase" evidence="9">
    <location>
        <begin position="234"/>
        <end position="479"/>
    </location>
</feature>
<dbReference type="PANTHER" id="PTHR38686:SF1">
    <property type="entry name" value="APOLIPOPROTEIN N-ACYLTRANSFERASE"/>
    <property type="match status" value="1"/>
</dbReference>
<dbReference type="InterPro" id="IPR003010">
    <property type="entry name" value="C-N_Hydrolase"/>
</dbReference>
<gene>
    <name evidence="10" type="primary">lnt_1</name>
    <name evidence="8" type="synonym">lnt</name>
    <name evidence="10" type="ORF">BG845_04492</name>
</gene>
<dbReference type="Proteomes" id="UP000194360">
    <property type="component" value="Unassembled WGS sequence"/>
</dbReference>
<feature type="transmembrane region" description="Helical" evidence="8">
    <location>
        <begin position="489"/>
        <end position="510"/>
    </location>
</feature>
<comment type="caution">
    <text evidence="8">Lacks conserved residue(s) required for the propagation of feature annotation.</text>
</comment>
<name>A0A1Y2MSD0_PSEAH</name>
<keyword evidence="2 8" id="KW-1003">Cell membrane</keyword>
<dbReference type="AlphaFoldDB" id="A0A1Y2MSD0"/>
<keyword evidence="6 8" id="KW-0472">Membrane</keyword>
<dbReference type="EMBL" id="MIGB01000027">
    <property type="protein sequence ID" value="OSY37869.1"/>
    <property type="molecule type" value="Genomic_DNA"/>
</dbReference>
<dbReference type="NCBIfam" id="TIGR00546">
    <property type="entry name" value="lnt"/>
    <property type="match status" value="1"/>
</dbReference>
<evidence type="ECO:0000256" key="6">
    <source>
        <dbReference type="ARBA" id="ARBA00023136"/>
    </source>
</evidence>
<evidence type="ECO:0000256" key="7">
    <source>
        <dbReference type="ARBA" id="ARBA00023315"/>
    </source>
</evidence>
<dbReference type="SUPFAM" id="SSF56317">
    <property type="entry name" value="Carbon-nitrogen hydrolase"/>
    <property type="match status" value="1"/>
</dbReference>
<reference evidence="10 11" key="1">
    <citation type="submission" date="2016-09" db="EMBL/GenBank/DDBJ databases">
        <title>Pseudonocardia autotrophica DSM535, a candidate organism with high potential of specific P450 cytochromes.</title>
        <authorList>
            <person name="Grumaz C."/>
            <person name="Vainshtein Y."/>
            <person name="Kirstahler P."/>
            <person name="Sohn K."/>
        </authorList>
    </citation>
    <scope>NUCLEOTIDE SEQUENCE [LARGE SCALE GENOMIC DNA]</scope>
    <source>
        <strain evidence="10 11">DSM 535</strain>
    </source>
</reference>
<evidence type="ECO:0000313" key="10">
    <source>
        <dbReference type="EMBL" id="OSY37869.1"/>
    </source>
</evidence>
<proteinExistence type="inferred from homology"/>
<keyword evidence="10" id="KW-0449">Lipoprotein</keyword>
<accession>A0A1Y2MSD0</accession>
<dbReference type="PROSITE" id="PS50263">
    <property type="entry name" value="CN_HYDROLASE"/>
    <property type="match status" value="1"/>
</dbReference>
<dbReference type="UniPathway" id="UPA00666"/>
<comment type="pathway">
    <text evidence="8">Protein modification; lipoprotein biosynthesis (N-acyl transfer).</text>
</comment>
<dbReference type="InterPro" id="IPR045378">
    <property type="entry name" value="LNT_N"/>
</dbReference>
<sequence>MGVSISEERMSGVVTGRADGPWRERFRALRHVPLRHAAALPAGVLLHLAFPPRLLWWAAPIAFALLWWALQRSTVRRAALIGFVFGLAFFLPHLAWIQDFLGREFGPAPWVGLSALMAVFTAAFCAVVPLLSRLPGAPLWAAAAFVLQESLRGRIPLNGFPWGRVAFSQVEGPYLPLAAFGGAPLVTFAVVATGFTLTALLTRPTVLRAVPVLLLVAAVLGVPAPPTDAQSGTRTVALVQGNAPDLGLGLLGARDLLRRNHLAVTAELADEIRAGTVPRPDLVLWPEGATGTNGTDPAVDRAVADLGVPTLIGAMYRDAGGTENAVVAWDPRTGPGPRYAKQELVPFAERIPLRPIASLVTPFVDVPDLRAGDRPGRIDLAGTRLGVGICYEVAYDWVLRESAAQGAELLVVPTDNAWYGPGEMTYQQLAMARLRAVEHGRAAVVPALSGVSAVVRPDGSVARSTEMYTAATVVEQVPLRSDVTVATRWGGLVEALFVAAAVGGCLAGAVRHRRRRAAAS</sequence>
<dbReference type="GO" id="GO:0042158">
    <property type="term" value="P:lipoprotein biosynthetic process"/>
    <property type="evidence" value="ECO:0007669"/>
    <property type="project" value="UniProtKB-UniRule"/>
</dbReference>
<dbReference type="STRING" id="2074.BG845_04492"/>
<protein>
    <recommendedName>
        <fullName evidence="8">Apolipoprotein N-acyltransferase</fullName>
        <shortName evidence="8">ALP N-acyltransferase</shortName>
        <ecNumber evidence="8">2.3.1.269</ecNumber>
    </recommendedName>
</protein>
<keyword evidence="7 8" id="KW-0012">Acyltransferase</keyword>
<comment type="function">
    <text evidence="8">Catalyzes the phospholipid dependent N-acylation of the N-terminal cysteine of apolipoprotein, the last step in lipoprotein maturation.</text>
</comment>
<dbReference type="Gene3D" id="3.60.110.10">
    <property type="entry name" value="Carbon-nitrogen hydrolase"/>
    <property type="match status" value="1"/>
</dbReference>
<dbReference type="CDD" id="cd07571">
    <property type="entry name" value="ALP_N-acyl_transferase"/>
    <property type="match status" value="1"/>
</dbReference>
<evidence type="ECO:0000256" key="1">
    <source>
        <dbReference type="ARBA" id="ARBA00004651"/>
    </source>
</evidence>